<dbReference type="Pfam" id="PF00763">
    <property type="entry name" value="THF_DHG_CYH"/>
    <property type="match status" value="2"/>
</dbReference>
<keyword evidence="6" id="KW-0560">Oxidoreductase</keyword>
<organism evidence="10 11">
    <name type="scientific">Acrasis kona</name>
    <dbReference type="NCBI Taxonomy" id="1008807"/>
    <lineage>
        <taxon>Eukaryota</taxon>
        <taxon>Discoba</taxon>
        <taxon>Heterolobosea</taxon>
        <taxon>Tetramitia</taxon>
        <taxon>Eutetramitia</taxon>
        <taxon>Acrasidae</taxon>
        <taxon>Acrasis</taxon>
    </lineage>
</organism>
<dbReference type="InterPro" id="IPR020630">
    <property type="entry name" value="THF_DH/CycHdrlase_cat_dom"/>
</dbReference>
<dbReference type="Gene3D" id="3.40.50.10860">
    <property type="entry name" value="Leucine Dehydrogenase, chain A, domain 1"/>
    <property type="match status" value="1"/>
</dbReference>
<evidence type="ECO:0000313" key="11">
    <source>
        <dbReference type="Proteomes" id="UP001431209"/>
    </source>
</evidence>
<feature type="domain" description="Tetrahydrofolate dehydrogenase/cyclohydrolase catalytic" evidence="8">
    <location>
        <begin position="6"/>
        <end position="65"/>
    </location>
</feature>
<feature type="domain" description="Tetrahydrofolate dehydrogenase/cyclohydrolase catalytic" evidence="8">
    <location>
        <begin position="66"/>
        <end position="106"/>
    </location>
</feature>
<dbReference type="GO" id="GO:0004488">
    <property type="term" value="F:methylenetetrahydrofolate dehydrogenase (NADP+) activity"/>
    <property type="evidence" value="ECO:0007669"/>
    <property type="project" value="InterPro"/>
</dbReference>
<reference evidence="10 11" key="1">
    <citation type="submission" date="2024-03" db="EMBL/GenBank/DDBJ databases">
        <title>The Acrasis kona genome and developmental transcriptomes reveal deep origins of eukaryotic multicellular pathways.</title>
        <authorList>
            <person name="Sheikh S."/>
            <person name="Fu C.-J."/>
            <person name="Brown M.W."/>
            <person name="Baldauf S.L."/>
        </authorList>
    </citation>
    <scope>NUCLEOTIDE SEQUENCE [LARGE SCALE GENOMIC DNA]</scope>
    <source>
        <strain evidence="10 11">ATCC MYA-3509</strain>
    </source>
</reference>
<keyword evidence="5" id="KW-0521">NADP</keyword>
<dbReference type="PROSITE" id="PS00767">
    <property type="entry name" value="THF_DHG_CYH_2"/>
    <property type="match status" value="1"/>
</dbReference>
<dbReference type="PANTHER" id="PTHR48099">
    <property type="entry name" value="C-1-TETRAHYDROFOLATE SYNTHASE, CYTOPLASMIC-RELATED"/>
    <property type="match status" value="1"/>
</dbReference>
<evidence type="ECO:0000259" key="9">
    <source>
        <dbReference type="Pfam" id="PF02882"/>
    </source>
</evidence>
<evidence type="ECO:0000256" key="1">
    <source>
        <dbReference type="ARBA" id="ARBA00004777"/>
    </source>
</evidence>
<dbReference type="InterPro" id="IPR000672">
    <property type="entry name" value="THF_DH/CycHdrlase"/>
</dbReference>
<dbReference type="CDD" id="cd01080">
    <property type="entry name" value="NAD_bind_m-THF_DH_Cyclohyd"/>
    <property type="match status" value="1"/>
</dbReference>
<dbReference type="GO" id="GO:0004477">
    <property type="term" value="F:methenyltetrahydrofolate cyclohydrolase activity"/>
    <property type="evidence" value="ECO:0007669"/>
    <property type="project" value="TreeGrafter"/>
</dbReference>
<comment type="pathway">
    <text evidence="1">One-carbon metabolism; tetrahydrofolate interconversion.</text>
</comment>
<dbReference type="FunFam" id="3.40.50.720:FF:000006">
    <property type="entry name" value="Bifunctional protein FolD"/>
    <property type="match status" value="1"/>
</dbReference>
<comment type="caution">
    <text evidence="10">The sequence shown here is derived from an EMBL/GenBank/DDBJ whole genome shotgun (WGS) entry which is preliminary data.</text>
</comment>
<keyword evidence="3" id="KW-0554">One-carbon metabolism</keyword>
<comment type="subunit">
    <text evidence="2">Homodimer.</text>
</comment>
<evidence type="ECO:0000256" key="7">
    <source>
        <dbReference type="ARBA" id="ARBA00023268"/>
    </source>
</evidence>
<dbReference type="HAMAP" id="MF_01576">
    <property type="entry name" value="THF_DHG_CYH"/>
    <property type="match status" value="1"/>
</dbReference>
<dbReference type="SUPFAM" id="SSF51735">
    <property type="entry name" value="NAD(P)-binding Rossmann-fold domains"/>
    <property type="match status" value="1"/>
</dbReference>
<proteinExistence type="inferred from homology"/>
<dbReference type="InterPro" id="IPR046346">
    <property type="entry name" value="Aminoacid_DH-like_N_sf"/>
</dbReference>
<name>A0AAW2ZEI3_9EUKA</name>
<feature type="domain" description="Tetrahydrofolate dehydrogenase/cyclohydrolase NAD(P)-binding" evidence="9">
    <location>
        <begin position="127"/>
        <end position="275"/>
    </location>
</feature>
<gene>
    <name evidence="10" type="ORF">AKO1_012162</name>
</gene>
<sequence>MPAKIIDGTAIANGIRAQIKSDLEEYIKNNADSRPGIAVLLVGDRKDSATYVRMKNKVALELGFYKKIRQFNNDPKIHGILVQLPLPKHLNEERVLSEVSLEKDIDGFHPINIGNLAMKGRKPTFVPCTPKGCIELLDRTGVEIAGKNAVILGRSNIVGIPISLLLLHRNATVTICHSQTKDVEQKVKQADIIVAACGQPEYIKGDWIKPGAVVIDVGINPVDDSTKKVGYRLVGDVNYKEALEVAGSVTPVPGGVGPMTIAMLMQNTFESFKNKQ</sequence>
<dbReference type="Pfam" id="PF02882">
    <property type="entry name" value="THF_DHG_CYH_C"/>
    <property type="match status" value="1"/>
</dbReference>
<dbReference type="PRINTS" id="PR00085">
    <property type="entry name" value="THFDHDRGNASE"/>
</dbReference>
<keyword evidence="11" id="KW-1185">Reference proteome</keyword>
<accession>A0AAW2ZEI3</accession>
<dbReference type="GO" id="GO:0005829">
    <property type="term" value="C:cytosol"/>
    <property type="evidence" value="ECO:0007669"/>
    <property type="project" value="TreeGrafter"/>
</dbReference>
<dbReference type="AlphaFoldDB" id="A0AAW2ZEI3"/>
<keyword evidence="7" id="KW-0511">Multifunctional enzyme</keyword>
<evidence type="ECO:0000313" key="10">
    <source>
        <dbReference type="EMBL" id="KAL0487200.1"/>
    </source>
</evidence>
<evidence type="ECO:0000256" key="2">
    <source>
        <dbReference type="ARBA" id="ARBA00011738"/>
    </source>
</evidence>
<evidence type="ECO:0000256" key="5">
    <source>
        <dbReference type="ARBA" id="ARBA00022857"/>
    </source>
</evidence>
<dbReference type="EMBL" id="JAOPGA020001316">
    <property type="protein sequence ID" value="KAL0487200.1"/>
    <property type="molecule type" value="Genomic_DNA"/>
</dbReference>
<keyword evidence="4" id="KW-0378">Hydrolase</keyword>
<evidence type="ECO:0000256" key="4">
    <source>
        <dbReference type="ARBA" id="ARBA00022801"/>
    </source>
</evidence>
<dbReference type="Proteomes" id="UP001431209">
    <property type="component" value="Unassembled WGS sequence"/>
</dbReference>
<evidence type="ECO:0008006" key="12">
    <source>
        <dbReference type="Google" id="ProtNLM"/>
    </source>
</evidence>
<dbReference type="SUPFAM" id="SSF53223">
    <property type="entry name" value="Aminoacid dehydrogenase-like, N-terminal domain"/>
    <property type="match status" value="1"/>
</dbReference>
<dbReference type="Gene3D" id="3.40.50.720">
    <property type="entry name" value="NAD(P)-binding Rossmann-like Domain"/>
    <property type="match status" value="1"/>
</dbReference>
<dbReference type="InterPro" id="IPR036291">
    <property type="entry name" value="NAD(P)-bd_dom_sf"/>
</dbReference>
<dbReference type="InterPro" id="IPR020631">
    <property type="entry name" value="THF_DH/CycHdrlase_NAD-bd_dom"/>
</dbReference>
<evidence type="ECO:0000256" key="6">
    <source>
        <dbReference type="ARBA" id="ARBA00023002"/>
    </source>
</evidence>
<evidence type="ECO:0000256" key="3">
    <source>
        <dbReference type="ARBA" id="ARBA00022563"/>
    </source>
</evidence>
<dbReference type="GO" id="GO:0035999">
    <property type="term" value="P:tetrahydrofolate interconversion"/>
    <property type="evidence" value="ECO:0007669"/>
    <property type="project" value="TreeGrafter"/>
</dbReference>
<dbReference type="FunFam" id="3.40.50.10860:FF:000005">
    <property type="entry name" value="C-1-tetrahydrofolate synthase, cytoplasmic, putative"/>
    <property type="match status" value="1"/>
</dbReference>
<dbReference type="InterPro" id="IPR020867">
    <property type="entry name" value="THF_DH/CycHdrlase_CS"/>
</dbReference>
<evidence type="ECO:0000259" key="8">
    <source>
        <dbReference type="Pfam" id="PF00763"/>
    </source>
</evidence>
<dbReference type="PANTHER" id="PTHR48099:SF5">
    <property type="entry name" value="C-1-TETRAHYDROFOLATE SYNTHASE, CYTOPLASMIC"/>
    <property type="match status" value="1"/>
</dbReference>
<protein>
    <recommendedName>
        <fullName evidence="12">Methenyltetrahydrofolate cyclohydrolase</fullName>
    </recommendedName>
</protein>